<evidence type="ECO:0000256" key="3">
    <source>
        <dbReference type="ARBA" id="ARBA00022801"/>
    </source>
</evidence>
<dbReference type="CDD" id="cd04670">
    <property type="entry name" value="NUDIX_ASFGF2_Nudt6"/>
    <property type="match status" value="1"/>
</dbReference>
<keyword evidence="2" id="KW-0479">Metal-binding</keyword>
<keyword evidence="3 5" id="KW-0378">Hydrolase</keyword>
<evidence type="ECO:0000256" key="1">
    <source>
        <dbReference type="ARBA" id="ARBA00005582"/>
    </source>
</evidence>
<dbReference type="InterPro" id="IPR020084">
    <property type="entry name" value="NUDIX_hydrolase_CS"/>
</dbReference>
<dbReference type="Gene3D" id="3.40.630.30">
    <property type="match status" value="1"/>
</dbReference>
<evidence type="ECO:0000313" key="5">
    <source>
        <dbReference type="EMBL" id="KAL2473125.1"/>
    </source>
</evidence>
<dbReference type="EMBL" id="JBFOLJ010000015">
    <property type="protein sequence ID" value="KAL2473125.1"/>
    <property type="molecule type" value="Genomic_DNA"/>
</dbReference>
<dbReference type="PROSITE" id="PS00893">
    <property type="entry name" value="NUDIX_BOX"/>
    <property type="match status" value="1"/>
</dbReference>
<proteinExistence type="inferred from homology"/>
<keyword evidence="6" id="KW-1185">Reference proteome</keyword>
<dbReference type="FunFam" id="3.40.630.30:FF:000016">
    <property type="entry name" value="nudix hydrolase 2"/>
    <property type="match status" value="1"/>
</dbReference>
<dbReference type="Pfam" id="PF00293">
    <property type="entry name" value="NUDIX"/>
    <property type="match status" value="1"/>
</dbReference>
<dbReference type="FunFam" id="3.90.79.10:FF:000015">
    <property type="entry name" value="Nudix hydrolase 8"/>
    <property type="match status" value="1"/>
</dbReference>
<comment type="similarity">
    <text evidence="1">Belongs to the Nudix hydrolase family.</text>
</comment>
<dbReference type="InterPro" id="IPR040618">
    <property type="entry name" value="Pre-Nudix"/>
</dbReference>
<dbReference type="PRINTS" id="PR01356">
    <property type="entry name" value="GFGPROTEIN"/>
</dbReference>
<dbReference type="PROSITE" id="PS51462">
    <property type="entry name" value="NUDIX"/>
    <property type="match status" value="1"/>
</dbReference>
<dbReference type="Pfam" id="PF18290">
    <property type="entry name" value="Nudix_hydro"/>
    <property type="match status" value="1"/>
</dbReference>
<dbReference type="Proteomes" id="UP001604277">
    <property type="component" value="Unassembled WGS sequence"/>
</dbReference>
<dbReference type="PANTHER" id="PTHR13994:SF30">
    <property type="entry name" value="NUDIX HYDROLASE 10"/>
    <property type="match status" value="1"/>
</dbReference>
<dbReference type="InterPro" id="IPR003293">
    <property type="entry name" value="Nudix_hydrolase6-like"/>
</dbReference>
<comment type="caution">
    <text evidence="5">The sequence shown here is derived from an EMBL/GenBank/DDBJ whole genome shotgun (WGS) entry which is preliminary data.</text>
</comment>
<name>A0ABD1QAB3_9LAMI</name>
<dbReference type="GO" id="GO:0046872">
    <property type="term" value="F:metal ion binding"/>
    <property type="evidence" value="ECO:0007669"/>
    <property type="project" value="UniProtKB-KW"/>
</dbReference>
<protein>
    <submittedName>
        <fullName evidence="5">Nudix hydrolase 2</fullName>
    </submittedName>
</protein>
<sequence length="342" mass="38721">MPVHLKCYVGGPPFNMNSTAVKHSHPRFPSPPAYCWMENVFKTGPSSNSCAFCGRNSLNLAVHAFFILMEQNVVEDGVQKFQVLPAYDDEHGGVIVDMKEPMDPNVFQAMLKASVSQWKLEGKKGAWIKLPIGLANLVEIAVKEGFWYHHAEPQYLMLAYWIPETRNAIPANATHQVRIGAIVMNDKGELLVVREKLGRFWGTGIWKIPTGILEEGEDIFAGATREVKEETGINTEFVDVIAFRQMHKCFFGKSDLCILCTLQPLSFDIHKQDSEIEEAQWMPFEEYADQPIVENHCIFKHVKDICLAKIKRGYGGWTPLPVTSLFNDQTSYLYINQKGLKP</sequence>
<feature type="domain" description="Nudix hydrolase" evidence="4">
    <location>
        <begin position="174"/>
        <end position="304"/>
    </location>
</feature>
<dbReference type="AlphaFoldDB" id="A0ABD1QAB3"/>
<dbReference type="SUPFAM" id="SSF55811">
    <property type="entry name" value="Nudix"/>
    <property type="match status" value="1"/>
</dbReference>
<evidence type="ECO:0000259" key="4">
    <source>
        <dbReference type="PROSITE" id="PS51462"/>
    </source>
</evidence>
<evidence type="ECO:0000256" key="2">
    <source>
        <dbReference type="ARBA" id="ARBA00022723"/>
    </source>
</evidence>
<dbReference type="Gene3D" id="3.90.79.10">
    <property type="entry name" value="Nucleoside Triphosphate Pyrophosphohydrolase"/>
    <property type="match status" value="1"/>
</dbReference>
<evidence type="ECO:0000313" key="6">
    <source>
        <dbReference type="Proteomes" id="UP001604277"/>
    </source>
</evidence>
<dbReference type="PANTHER" id="PTHR13994">
    <property type="entry name" value="NUDIX HYDROLASE RELATED"/>
    <property type="match status" value="1"/>
</dbReference>
<reference evidence="6" key="1">
    <citation type="submission" date="2024-07" db="EMBL/GenBank/DDBJ databases">
        <title>Two chromosome-level genome assemblies of Korean endemic species Abeliophyllum distichum and Forsythia ovata (Oleaceae).</title>
        <authorList>
            <person name="Jang H."/>
        </authorList>
    </citation>
    <scope>NUCLEOTIDE SEQUENCE [LARGE SCALE GENOMIC DNA]</scope>
</reference>
<dbReference type="InterPro" id="IPR015797">
    <property type="entry name" value="NUDIX_hydrolase-like_dom_sf"/>
</dbReference>
<gene>
    <name evidence="5" type="ORF">Fot_48861</name>
</gene>
<accession>A0ABD1QAB3</accession>
<dbReference type="InterPro" id="IPR000086">
    <property type="entry name" value="NUDIX_hydrolase_dom"/>
</dbReference>
<organism evidence="5 6">
    <name type="scientific">Forsythia ovata</name>
    <dbReference type="NCBI Taxonomy" id="205694"/>
    <lineage>
        <taxon>Eukaryota</taxon>
        <taxon>Viridiplantae</taxon>
        <taxon>Streptophyta</taxon>
        <taxon>Embryophyta</taxon>
        <taxon>Tracheophyta</taxon>
        <taxon>Spermatophyta</taxon>
        <taxon>Magnoliopsida</taxon>
        <taxon>eudicotyledons</taxon>
        <taxon>Gunneridae</taxon>
        <taxon>Pentapetalae</taxon>
        <taxon>asterids</taxon>
        <taxon>lamiids</taxon>
        <taxon>Lamiales</taxon>
        <taxon>Oleaceae</taxon>
        <taxon>Forsythieae</taxon>
        <taxon>Forsythia</taxon>
    </lineage>
</organism>
<dbReference type="GO" id="GO:0016787">
    <property type="term" value="F:hydrolase activity"/>
    <property type="evidence" value="ECO:0007669"/>
    <property type="project" value="UniProtKB-KW"/>
</dbReference>